<dbReference type="GO" id="GO:0044550">
    <property type="term" value="P:secondary metabolite biosynthetic process"/>
    <property type="evidence" value="ECO:0007669"/>
    <property type="project" value="TreeGrafter"/>
</dbReference>
<evidence type="ECO:0000313" key="4">
    <source>
        <dbReference type="EMBL" id="PWJ76360.1"/>
    </source>
</evidence>
<reference evidence="4 5" key="1">
    <citation type="submission" date="2018-05" db="EMBL/GenBank/DDBJ databases">
        <title>Genomic Encyclopedia of Type Strains, Phase IV (KMG-IV): sequencing the most valuable type-strain genomes for metagenomic binning, comparative biology and taxonomic classification.</title>
        <authorList>
            <person name="Goeker M."/>
        </authorList>
    </citation>
    <scope>NUCLEOTIDE SEQUENCE [LARGE SCALE GENOMIC DNA]</scope>
    <source>
        <strain evidence="4 5">DSM 6986</strain>
    </source>
</reference>
<name>A0A316BRI1_PSESE</name>
<dbReference type="Gene3D" id="3.40.50.980">
    <property type="match status" value="1"/>
</dbReference>
<feature type="domain" description="AMP-binding enzyme C-terminal" evidence="3">
    <location>
        <begin position="449"/>
        <end position="527"/>
    </location>
</feature>
<dbReference type="Pfam" id="PF13193">
    <property type="entry name" value="AMP-binding_C"/>
    <property type="match status" value="1"/>
</dbReference>
<keyword evidence="5" id="KW-1185">Reference proteome</keyword>
<dbReference type="InterPro" id="IPR025110">
    <property type="entry name" value="AMP-bd_C"/>
</dbReference>
<dbReference type="PANTHER" id="PTHR43352">
    <property type="entry name" value="ACETYL-COA SYNTHETASE"/>
    <property type="match status" value="1"/>
</dbReference>
<evidence type="ECO:0000259" key="3">
    <source>
        <dbReference type="Pfam" id="PF13193"/>
    </source>
</evidence>
<dbReference type="Proteomes" id="UP000245396">
    <property type="component" value="Unassembled WGS sequence"/>
</dbReference>
<keyword evidence="1 4" id="KW-0436">Ligase</keyword>
<dbReference type="GO" id="GO:0016878">
    <property type="term" value="F:acid-thiol ligase activity"/>
    <property type="evidence" value="ECO:0007669"/>
    <property type="project" value="TreeGrafter"/>
</dbReference>
<dbReference type="GO" id="GO:0005524">
    <property type="term" value="F:ATP binding"/>
    <property type="evidence" value="ECO:0007669"/>
    <property type="project" value="InterPro"/>
</dbReference>
<dbReference type="AlphaFoldDB" id="A0A316BRI1"/>
<dbReference type="NCBIfam" id="TIGR02262">
    <property type="entry name" value="benz_CoA_lig"/>
    <property type="match status" value="1"/>
</dbReference>
<accession>A0A316BRI1</accession>
<dbReference type="EMBL" id="QGGG01000019">
    <property type="protein sequence ID" value="PWJ76360.1"/>
    <property type="molecule type" value="Genomic_DNA"/>
</dbReference>
<dbReference type="Gene3D" id="3.40.50.12820">
    <property type="match status" value="1"/>
</dbReference>
<dbReference type="PANTHER" id="PTHR43352:SF1">
    <property type="entry name" value="ANTHRANILATE--COA LIGASE"/>
    <property type="match status" value="1"/>
</dbReference>
<gene>
    <name evidence="4" type="ORF">C7441_11948</name>
</gene>
<evidence type="ECO:0000313" key="5">
    <source>
        <dbReference type="Proteomes" id="UP000245396"/>
    </source>
</evidence>
<dbReference type="InterPro" id="IPR011957">
    <property type="entry name" value="Benz_CoA_lig"/>
</dbReference>
<dbReference type="SUPFAM" id="SSF56801">
    <property type="entry name" value="Acetyl-CoA synthetase-like"/>
    <property type="match status" value="1"/>
</dbReference>
<feature type="domain" description="AMP-dependent synthetase/ligase" evidence="2">
    <location>
        <begin position="39"/>
        <end position="400"/>
    </location>
</feature>
<dbReference type="Gene3D" id="3.30.300.30">
    <property type="match status" value="1"/>
</dbReference>
<organism evidence="4 5">
    <name type="scientific">Pseudaminobacter salicylatoxidans</name>
    <dbReference type="NCBI Taxonomy" id="93369"/>
    <lineage>
        <taxon>Bacteria</taxon>
        <taxon>Pseudomonadati</taxon>
        <taxon>Pseudomonadota</taxon>
        <taxon>Alphaproteobacteria</taxon>
        <taxon>Hyphomicrobiales</taxon>
        <taxon>Phyllobacteriaceae</taxon>
        <taxon>Pseudaminobacter</taxon>
    </lineage>
</organism>
<dbReference type="Pfam" id="PF00501">
    <property type="entry name" value="AMP-binding"/>
    <property type="match status" value="1"/>
</dbReference>
<comment type="caution">
    <text evidence="4">The sequence shown here is derived from an EMBL/GenBank/DDBJ whole genome shotgun (WGS) entry which is preliminary data.</text>
</comment>
<dbReference type="InterPro" id="IPR000873">
    <property type="entry name" value="AMP-dep_synth/lig_dom"/>
</dbReference>
<dbReference type="GO" id="GO:0016405">
    <property type="term" value="F:CoA-ligase activity"/>
    <property type="evidence" value="ECO:0007669"/>
    <property type="project" value="InterPro"/>
</dbReference>
<proteinExistence type="predicted"/>
<dbReference type="Gene3D" id="2.30.38.10">
    <property type="entry name" value="Luciferase, Domain 3"/>
    <property type="match status" value="1"/>
</dbReference>
<sequence length="552" mass="60297">MTDMTTAYAILDPVADTTPGSREIGYVKADHGNCSELLWQNLTRNPDKLAVIGPLGNLTYAELIAEAARWGNAFIAAGLTRGERIAFFLDDTPVFPAAFYGAVRAGFVPVLLNIQTKPDVVSYFLKDSGARFAIVDAALATIFSGEMLDGTCLETTIVANGCAAGAGQIDASAFLSGHADEMDAAATGPDDMAFWMYSSGSTGRPKGIVHLHHDMAYVQQSFGAHVLKLDEDDICYSVPKAYFAYGFGNSLIFPVSVGATALWMPGQPRPEVVLGAIEKYRPTVLFGLPTLYTALARADAVTHHDLSSLRKSMSAAEILSEDIYKTWKSLVGHGPTEGLGSTELLHIYLSNALDDHRIGAAGAPVPGYEVRLETPEGKPARPGEEGVMFVRGHSSTPTYWNRPDKTAETVRGDWIYTGDRFIERDGYYYFQGRADDLIKVSGQWIWPMEVERWLNEHPDVHECAVLAIQLEDKRMALRAVVRLAAGVEARDEQTLKLRDYVKSQLAPFKSPRLFDYVDDLPKTGTGKIDRQALVADHAKHGTSAAPQTEMKD</sequence>
<evidence type="ECO:0000259" key="2">
    <source>
        <dbReference type="Pfam" id="PF00501"/>
    </source>
</evidence>
<evidence type="ECO:0000256" key="1">
    <source>
        <dbReference type="ARBA" id="ARBA00022598"/>
    </source>
</evidence>
<dbReference type="InterPro" id="IPR045851">
    <property type="entry name" value="AMP-bd_C_sf"/>
</dbReference>
<protein>
    <submittedName>
        <fullName evidence="4">Benzoate-CoA ligase</fullName>
    </submittedName>
</protein>